<name>A0A2R6QBI6_9APHY</name>
<dbReference type="EMBL" id="MLYV02000368">
    <property type="protein sequence ID" value="PSS05501.1"/>
    <property type="molecule type" value="Genomic_DNA"/>
</dbReference>
<evidence type="ECO:0000313" key="2">
    <source>
        <dbReference type="Proteomes" id="UP000186601"/>
    </source>
</evidence>
<sequence length="92" mass="10864">MEKVINTGLRREEIKEIRYIGQGMRGGVKRDRKQRVFRSRSDSMHNDSHRRCIIVTPCLRSVLVLDVLHLLPYPGLVRIHHPGWRLLLLLEE</sequence>
<dbReference type="AlphaFoldDB" id="A0A2R6QBI6"/>
<dbReference type="Proteomes" id="UP000186601">
    <property type="component" value="Unassembled WGS sequence"/>
</dbReference>
<keyword evidence="2" id="KW-1185">Reference proteome</keyword>
<protein>
    <submittedName>
        <fullName evidence="1">Uncharacterized protein</fullName>
    </submittedName>
</protein>
<organism evidence="1 2">
    <name type="scientific">Hermanssonia centrifuga</name>
    <dbReference type="NCBI Taxonomy" id="98765"/>
    <lineage>
        <taxon>Eukaryota</taxon>
        <taxon>Fungi</taxon>
        <taxon>Dikarya</taxon>
        <taxon>Basidiomycota</taxon>
        <taxon>Agaricomycotina</taxon>
        <taxon>Agaricomycetes</taxon>
        <taxon>Polyporales</taxon>
        <taxon>Meruliaceae</taxon>
        <taxon>Hermanssonia</taxon>
    </lineage>
</organism>
<reference evidence="1 2" key="1">
    <citation type="submission" date="2018-02" db="EMBL/GenBank/DDBJ databases">
        <title>Genome sequence of the basidiomycete white-rot fungus Phlebia centrifuga.</title>
        <authorList>
            <person name="Granchi Z."/>
            <person name="Peng M."/>
            <person name="de Vries R.P."/>
            <person name="Hilden K."/>
            <person name="Makela M.R."/>
            <person name="Grigoriev I."/>
            <person name="Riley R."/>
        </authorList>
    </citation>
    <scope>NUCLEOTIDE SEQUENCE [LARGE SCALE GENOMIC DNA]</scope>
    <source>
        <strain evidence="1 2">FBCC195</strain>
    </source>
</reference>
<gene>
    <name evidence="1" type="ORF">PHLCEN_2v3783</name>
</gene>
<accession>A0A2R6QBI6</accession>
<evidence type="ECO:0000313" key="1">
    <source>
        <dbReference type="EMBL" id="PSS05501.1"/>
    </source>
</evidence>
<comment type="caution">
    <text evidence="1">The sequence shown here is derived from an EMBL/GenBank/DDBJ whole genome shotgun (WGS) entry which is preliminary data.</text>
</comment>
<proteinExistence type="predicted"/>